<dbReference type="PANTHER" id="PTHR15231:SF1">
    <property type="entry name" value="PHOSPHATIDYLINOSITOL N-ACETYLGLUCOSAMINYLTRANSFERASE SUBUNIT H"/>
    <property type="match status" value="1"/>
</dbReference>
<comment type="pathway">
    <text evidence="1">Glycolipid biosynthesis; glycosylphosphatidylinositol-anchor biosynthesis.</text>
</comment>
<protein>
    <recommendedName>
        <fullName evidence="4">Phosphatidylinositol N-acetylglucosaminyltransferase subunit H conserved domain-containing protein</fullName>
    </recommendedName>
</protein>
<evidence type="ECO:0000259" key="4">
    <source>
        <dbReference type="Pfam" id="PF10181"/>
    </source>
</evidence>
<accession>A0ABD0M559</accession>
<dbReference type="Pfam" id="PF10181">
    <property type="entry name" value="PIG-H"/>
    <property type="match status" value="1"/>
</dbReference>
<dbReference type="AlphaFoldDB" id="A0ABD0M559"/>
<dbReference type="InterPro" id="IPR044215">
    <property type="entry name" value="PIG-H"/>
</dbReference>
<proteinExistence type="inferred from homology"/>
<dbReference type="InterPro" id="IPR019328">
    <property type="entry name" value="PIGH-H_dom"/>
</dbReference>
<comment type="similarity">
    <text evidence="2">Belongs to the PIGH family.</text>
</comment>
<feature type="region of interest" description="Disordered" evidence="3">
    <location>
        <begin position="18"/>
        <end position="37"/>
    </location>
</feature>
<evidence type="ECO:0000256" key="2">
    <source>
        <dbReference type="ARBA" id="ARBA00009610"/>
    </source>
</evidence>
<organism evidence="5 6">
    <name type="scientific">Batillaria attramentaria</name>
    <dbReference type="NCBI Taxonomy" id="370345"/>
    <lineage>
        <taxon>Eukaryota</taxon>
        <taxon>Metazoa</taxon>
        <taxon>Spiralia</taxon>
        <taxon>Lophotrochozoa</taxon>
        <taxon>Mollusca</taxon>
        <taxon>Gastropoda</taxon>
        <taxon>Caenogastropoda</taxon>
        <taxon>Sorbeoconcha</taxon>
        <taxon>Cerithioidea</taxon>
        <taxon>Batillariidae</taxon>
        <taxon>Batillaria</taxon>
    </lineage>
</organism>
<reference evidence="5 6" key="1">
    <citation type="journal article" date="2023" name="Sci. Data">
        <title>Genome assembly of the Korean intertidal mud-creeper Batillaria attramentaria.</title>
        <authorList>
            <person name="Patra A.K."/>
            <person name="Ho P.T."/>
            <person name="Jun S."/>
            <person name="Lee S.J."/>
            <person name="Kim Y."/>
            <person name="Won Y.J."/>
        </authorList>
    </citation>
    <scope>NUCLEOTIDE SEQUENCE [LARGE SCALE GENOMIC DNA]</scope>
    <source>
        <strain evidence="5">Wonlab-2016</strain>
    </source>
</reference>
<feature type="non-terminal residue" evidence="5">
    <location>
        <position position="1"/>
    </location>
</feature>
<feature type="domain" description="Phosphatidylinositol N-acetylglucosaminyltransferase subunit H conserved" evidence="4">
    <location>
        <begin position="66"/>
        <end position="108"/>
    </location>
</feature>
<gene>
    <name evidence="5" type="ORF">BaRGS_00001739</name>
</gene>
<evidence type="ECO:0000256" key="1">
    <source>
        <dbReference type="ARBA" id="ARBA00004687"/>
    </source>
</evidence>
<dbReference type="PANTHER" id="PTHR15231">
    <property type="entry name" value="PHOSPHATIDYLINOSITOL N-ACETYLGLUCOSAMINYLTRANSFERASE SUBUNIT H"/>
    <property type="match status" value="1"/>
</dbReference>
<evidence type="ECO:0000313" key="5">
    <source>
        <dbReference type="EMBL" id="KAK7506888.1"/>
    </source>
</evidence>
<keyword evidence="6" id="KW-1185">Reference proteome</keyword>
<name>A0ABD0M559_9CAEN</name>
<dbReference type="EMBL" id="JACVVK020000005">
    <property type="protein sequence ID" value="KAK7506888.1"/>
    <property type="molecule type" value="Genomic_DNA"/>
</dbReference>
<comment type="caution">
    <text evidence="5">The sequence shown here is derived from an EMBL/GenBank/DDBJ whole genome shotgun (WGS) entry which is preliminary data.</text>
</comment>
<evidence type="ECO:0000256" key="3">
    <source>
        <dbReference type="SAM" id="MobiDB-lite"/>
    </source>
</evidence>
<evidence type="ECO:0000313" key="6">
    <source>
        <dbReference type="Proteomes" id="UP001519460"/>
    </source>
</evidence>
<sequence length="179" mass="19398">VLIHSAIGAVFAKGGHPIGPVASGETPTSRSWTEEGKKDWRNSDSRLVLAYGTAICTAFLSRRPETLLVLPSLGVQVKTQYCLGHQTTQFFDRSCVKGIVINEAVTMHSWPRLKDLVQVYQAVQAMTPSVGTKQSAGASERTDSQSWGDSDHANSFIGVKARRKHSAERAENATSTAKN</sequence>
<dbReference type="Proteomes" id="UP001519460">
    <property type="component" value="Unassembled WGS sequence"/>
</dbReference>
<feature type="region of interest" description="Disordered" evidence="3">
    <location>
        <begin position="130"/>
        <end position="179"/>
    </location>
</feature>